<dbReference type="CDD" id="cd07247">
    <property type="entry name" value="SgaA_N_like"/>
    <property type="match status" value="1"/>
</dbReference>
<evidence type="ECO:0000313" key="2">
    <source>
        <dbReference type="EMBL" id="MYD90359.1"/>
    </source>
</evidence>
<dbReference type="Pfam" id="PF00903">
    <property type="entry name" value="Glyoxalase"/>
    <property type="match status" value="1"/>
</dbReference>
<dbReference type="InterPro" id="IPR029068">
    <property type="entry name" value="Glyas_Bleomycin-R_OHBP_Dase"/>
</dbReference>
<evidence type="ECO:0000259" key="1">
    <source>
        <dbReference type="PROSITE" id="PS51819"/>
    </source>
</evidence>
<gene>
    <name evidence="2" type="ORF">F4Y08_08515</name>
</gene>
<reference evidence="2" key="1">
    <citation type="submission" date="2019-09" db="EMBL/GenBank/DDBJ databases">
        <title>Characterisation of the sponge microbiome using genome-centric metagenomics.</title>
        <authorList>
            <person name="Engelberts J.P."/>
            <person name="Robbins S.J."/>
            <person name="De Goeij J.M."/>
            <person name="Aranda M."/>
            <person name="Bell S.C."/>
            <person name="Webster N.S."/>
        </authorList>
    </citation>
    <scope>NUCLEOTIDE SEQUENCE</scope>
    <source>
        <strain evidence="2">SB0662_bin_9</strain>
    </source>
</reference>
<dbReference type="EMBL" id="VXPY01000059">
    <property type="protein sequence ID" value="MYD90359.1"/>
    <property type="molecule type" value="Genomic_DNA"/>
</dbReference>
<comment type="caution">
    <text evidence="2">The sequence shown here is derived from an EMBL/GenBank/DDBJ whole genome shotgun (WGS) entry which is preliminary data.</text>
</comment>
<feature type="domain" description="VOC" evidence="1">
    <location>
        <begin position="223"/>
        <end position="342"/>
    </location>
</feature>
<dbReference type="SUPFAM" id="SSF54593">
    <property type="entry name" value="Glyoxalase/Bleomycin resistance protein/Dihydroxybiphenyl dioxygenase"/>
    <property type="match status" value="2"/>
</dbReference>
<dbReference type="PROSITE" id="PS51819">
    <property type="entry name" value="VOC"/>
    <property type="match status" value="2"/>
</dbReference>
<sequence>MGSLLSGGQPGREGAVREGLGWLGHDGTGAVPLRPLLLGNGPATRSLHHRRAQYVKSGMPIGLTVGASSQSMPETGSDTKEVSTMPEMAKHEFGTFNWLDLSTTDIEGAKAFYGAMFGWEFEPQVVEGELVYTICTLNGLQVCGLGGTMGENDPPGWNVYTCVEDVDAASNRAVELGGKIEAGPMDIFDSGRMSFISDPQGAMLGLWQPREHLGVQVMFEPGTFMWAEIMTWDAEGTNAFYQGLHGWDTIADHNNPNYTLYVPGGDTSHTVYLAGQLAMDENFDKSIPTYWGIYLQVSDTAETLRRCIELGGEQVMPTTEIAQGTFAVMKDPQGAYFNVLQPSH</sequence>
<feature type="domain" description="VOC" evidence="1">
    <location>
        <begin position="95"/>
        <end position="209"/>
    </location>
</feature>
<proteinExistence type="predicted"/>
<dbReference type="InterPro" id="IPR037523">
    <property type="entry name" value="VOC_core"/>
</dbReference>
<dbReference type="InterPro" id="IPR004360">
    <property type="entry name" value="Glyas_Fos-R_dOase_dom"/>
</dbReference>
<name>A0A6B1DRN6_9CHLR</name>
<dbReference type="PANTHER" id="PTHR33993:SF14">
    <property type="entry name" value="GB|AAF24581.1"/>
    <property type="match status" value="1"/>
</dbReference>
<dbReference type="Gene3D" id="3.10.180.10">
    <property type="entry name" value="2,3-Dihydroxybiphenyl 1,2-Dioxygenase, domain 1"/>
    <property type="match status" value="2"/>
</dbReference>
<protein>
    <submittedName>
        <fullName evidence="2">VOC family protein</fullName>
    </submittedName>
</protein>
<dbReference type="PANTHER" id="PTHR33993">
    <property type="entry name" value="GLYOXALASE-RELATED"/>
    <property type="match status" value="1"/>
</dbReference>
<accession>A0A6B1DRN6</accession>
<dbReference type="InterPro" id="IPR041581">
    <property type="entry name" value="Glyoxalase_6"/>
</dbReference>
<dbReference type="InterPro" id="IPR052164">
    <property type="entry name" value="Anthracycline_SecMetBiosynth"/>
</dbReference>
<dbReference type="Pfam" id="PF18029">
    <property type="entry name" value="Glyoxalase_6"/>
    <property type="match status" value="1"/>
</dbReference>
<dbReference type="AlphaFoldDB" id="A0A6B1DRN6"/>
<organism evidence="2">
    <name type="scientific">Caldilineaceae bacterium SB0662_bin_9</name>
    <dbReference type="NCBI Taxonomy" id="2605258"/>
    <lineage>
        <taxon>Bacteria</taxon>
        <taxon>Bacillati</taxon>
        <taxon>Chloroflexota</taxon>
        <taxon>Caldilineae</taxon>
        <taxon>Caldilineales</taxon>
        <taxon>Caldilineaceae</taxon>
    </lineage>
</organism>